<dbReference type="GO" id="GO:0006508">
    <property type="term" value="P:proteolysis"/>
    <property type="evidence" value="ECO:0007669"/>
    <property type="project" value="UniProtKB-KW"/>
</dbReference>
<dbReference type="Proteomes" id="UP000175989">
    <property type="component" value="Unassembled WGS sequence"/>
</dbReference>
<reference evidence="3" key="1">
    <citation type="journal article" date="2016" name="Front. Microbiol.">
        <title>Molecular Keys to the Janthinobacterium and Duganella spp. Interaction with the Plant Pathogen Fusarium graminearum.</title>
        <authorList>
            <person name="Haack F.S."/>
            <person name="Poehlein A."/>
            <person name="Kroger C."/>
            <person name="Voigt C.A."/>
            <person name="Piepenbring M."/>
            <person name="Bode H.B."/>
            <person name="Daniel R."/>
            <person name="Schafer W."/>
            <person name="Streit W.R."/>
        </authorList>
    </citation>
    <scope>NUCLEOTIDE SEQUENCE [LARGE SCALE GENOMIC DNA]</scope>
    <source>
        <strain evidence="3">T54</strain>
    </source>
</reference>
<keyword evidence="3" id="KW-1185">Reference proteome</keyword>
<evidence type="ECO:0000313" key="3">
    <source>
        <dbReference type="Proteomes" id="UP000175989"/>
    </source>
</evidence>
<dbReference type="RefSeq" id="WP_070247480.1">
    <property type="nucleotide sequence ID" value="NZ_LROM01000071.1"/>
</dbReference>
<dbReference type="InterPro" id="IPR011990">
    <property type="entry name" value="TPR-like_helical_dom_sf"/>
</dbReference>
<evidence type="ECO:0000313" key="2">
    <source>
        <dbReference type="EMBL" id="OFA03972.1"/>
    </source>
</evidence>
<keyword evidence="2" id="KW-0645">Protease</keyword>
<dbReference type="SMART" id="SM00028">
    <property type="entry name" value="TPR"/>
    <property type="match status" value="3"/>
</dbReference>
<feature type="signal peptide" evidence="1">
    <location>
        <begin position="1"/>
        <end position="22"/>
    </location>
</feature>
<keyword evidence="1" id="KW-0732">Signal</keyword>
<name>A0A1E7WVY3_9BURK</name>
<dbReference type="SUPFAM" id="SSF48452">
    <property type="entry name" value="TPR-like"/>
    <property type="match status" value="1"/>
</dbReference>
<dbReference type="PATRIC" id="fig|762836.4.peg.1859"/>
<comment type="caution">
    <text evidence="2">The sequence shown here is derived from an EMBL/GenBank/DDBJ whole genome shotgun (WGS) entry which is preliminary data.</text>
</comment>
<gene>
    <name evidence="2" type="primary">bepA_5</name>
    <name evidence="2" type="ORF">DUPY_17880</name>
</gene>
<dbReference type="Gene3D" id="1.25.40.10">
    <property type="entry name" value="Tetratricopeptide repeat domain"/>
    <property type="match status" value="1"/>
</dbReference>
<accession>A0A1E7WVY3</accession>
<evidence type="ECO:0000256" key="1">
    <source>
        <dbReference type="SAM" id="SignalP"/>
    </source>
</evidence>
<dbReference type="Pfam" id="PF14559">
    <property type="entry name" value="TPR_19"/>
    <property type="match status" value="1"/>
</dbReference>
<dbReference type="InterPro" id="IPR019734">
    <property type="entry name" value="TPR_rpt"/>
</dbReference>
<dbReference type="EMBL" id="LROM01000071">
    <property type="protein sequence ID" value="OFA03972.1"/>
    <property type="molecule type" value="Genomic_DNA"/>
</dbReference>
<dbReference type="AlphaFoldDB" id="A0A1E7WVY3"/>
<dbReference type="GO" id="GO:0008233">
    <property type="term" value="F:peptidase activity"/>
    <property type="evidence" value="ECO:0007669"/>
    <property type="project" value="UniProtKB-KW"/>
</dbReference>
<keyword evidence="2" id="KW-0378">Hydrolase</keyword>
<dbReference type="OrthoDB" id="9777400at2"/>
<feature type="chain" id="PRO_5009207862" evidence="1">
    <location>
        <begin position="23"/>
        <end position="392"/>
    </location>
</feature>
<organism evidence="2 3">
    <name type="scientific">Duganella phyllosphaerae</name>
    <dbReference type="NCBI Taxonomy" id="762836"/>
    <lineage>
        <taxon>Bacteria</taxon>
        <taxon>Pseudomonadati</taxon>
        <taxon>Pseudomonadota</taxon>
        <taxon>Betaproteobacteria</taxon>
        <taxon>Burkholderiales</taxon>
        <taxon>Oxalobacteraceae</taxon>
        <taxon>Telluria group</taxon>
        <taxon>Duganella</taxon>
    </lineage>
</organism>
<sequence length="392" mass="42765">MTRIQNLLSLIALLGAALCAQAAPYLPASGAQVIETLPRRGDPVQQELRRLRAQLNAQPNDVALAATLARRYIALGRSETDPRYLGYAQAALAPWWRQPAPPPEVRLLRATLLQSTHQFPAALADLQGVLAQEPKNAQAWLTLATVQTVQGDYASATSSCARLSALANELITVTCVAQVGAVTGRAAPSEKLLALTLERSGATKPELQVWVLTLLAEMAQRRDAATVAEARFQRALALDPHDSYLLGAYSDFLLEQKRPSRVEALLADQTRIDALLLRRALALQQQGKTAPLAADVAELAARFDAAMLRGDTVHQREQARFELLRRDATKALALARKNWAIQKEPADMRIYLEAAVQARDREAAQPVLDWIAKHKTEDAAAARLVRQLGESA</sequence>
<protein>
    <submittedName>
        <fullName evidence="2">Beta-barrel assembly-enhancing protease</fullName>
    </submittedName>
</protein>
<proteinExistence type="predicted"/>